<evidence type="ECO:0000313" key="1">
    <source>
        <dbReference type="EMBL" id="KAL3271795.1"/>
    </source>
</evidence>
<evidence type="ECO:0000313" key="2">
    <source>
        <dbReference type="Proteomes" id="UP001516400"/>
    </source>
</evidence>
<dbReference type="AlphaFoldDB" id="A0ABD2MZK1"/>
<sequence>MASNLVKIQSDDEVTRLQNCPVNNESKVKEVNRSSDGDFIFENVKILTVLWYDNKIVIASNLEIVQSEDEVTKCDSRMSDNFSFFVVDHPDDRVRNSRET</sequence>
<dbReference type="Proteomes" id="UP001516400">
    <property type="component" value="Unassembled WGS sequence"/>
</dbReference>
<protein>
    <submittedName>
        <fullName evidence="1">Uncharacterized protein</fullName>
    </submittedName>
</protein>
<reference evidence="1 2" key="1">
    <citation type="journal article" date="2021" name="BMC Biol.">
        <title>Horizontally acquired antibacterial genes associated with adaptive radiation of ladybird beetles.</title>
        <authorList>
            <person name="Li H.S."/>
            <person name="Tang X.F."/>
            <person name="Huang Y.H."/>
            <person name="Xu Z.Y."/>
            <person name="Chen M.L."/>
            <person name="Du X.Y."/>
            <person name="Qiu B.Y."/>
            <person name="Chen P.T."/>
            <person name="Zhang W."/>
            <person name="Slipinski A."/>
            <person name="Escalona H.E."/>
            <person name="Waterhouse R.M."/>
            <person name="Zwick A."/>
            <person name="Pang H."/>
        </authorList>
    </citation>
    <scope>NUCLEOTIDE SEQUENCE [LARGE SCALE GENOMIC DNA]</scope>
    <source>
        <strain evidence="1">SYSU2018</strain>
    </source>
</reference>
<comment type="caution">
    <text evidence="1">The sequence shown here is derived from an EMBL/GenBank/DDBJ whole genome shotgun (WGS) entry which is preliminary data.</text>
</comment>
<gene>
    <name evidence="1" type="ORF">HHI36_022265</name>
</gene>
<organism evidence="1 2">
    <name type="scientific">Cryptolaemus montrouzieri</name>
    <dbReference type="NCBI Taxonomy" id="559131"/>
    <lineage>
        <taxon>Eukaryota</taxon>
        <taxon>Metazoa</taxon>
        <taxon>Ecdysozoa</taxon>
        <taxon>Arthropoda</taxon>
        <taxon>Hexapoda</taxon>
        <taxon>Insecta</taxon>
        <taxon>Pterygota</taxon>
        <taxon>Neoptera</taxon>
        <taxon>Endopterygota</taxon>
        <taxon>Coleoptera</taxon>
        <taxon>Polyphaga</taxon>
        <taxon>Cucujiformia</taxon>
        <taxon>Coccinelloidea</taxon>
        <taxon>Coccinellidae</taxon>
        <taxon>Scymninae</taxon>
        <taxon>Scymnini</taxon>
        <taxon>Cryptolaemus</taxon>
    </lineage>
</organism>
<name>A0ABD2MZK1_9CUCU</name>
<keyword evidence="2" id="KW-1185">Reference proteome</keyword>
<proteinExistence type="predicted"/>
<dbReference type="EMBL" id="JABFTP020000042">
    <property type="protein sequence ID" value="KAL3271795.1"/>
    <property type="molecule type" value="Genomic_DNA"/>
</dbReference>
<accession>A0ABD2MZK1</accession>